<evidence type="ECO:0000256" key="4">
    <source>
        <dbReference type="ARBA" id="ARBA00022692"/>
    </source>
</evidence>
<sequence length="322" mass="36177">MSEMSLKEELQTATSTSRNQDLVRTNNRKRWRTDLTGWLFVLPFLLIFIIFLVWPVIFGFRMSFFNWTIGGNGSSHFLGLANYQELMGDGAFWKALGVTLIFTVISTPILVVLALGLALLVNRAIPAQALFRTIFFAPFILPVSVVTLIWSWIYQPGFGLIDGTLTNLGLSEIQWLTDPTIAMIAVIILTIWWTVGFNFVVYLAGMQQISPELYEAASIDGAGTWARIRYLTIPLLNRFTSLIVILQVIASLQLFTQTYLLTSGGPNYSTRSVIHYIYDTGFTSFRLGYASAMSYVFFVIILVVAVSQFALVSRQSRKGRNA</sequence>
<feature type="transmembrane region" description="Helical" evidence="7">
    <location>
        <begin position="181"/>
        <end position="204"/>
    </location>
</feature>
<feature type="transmembrane region" description="Helical" evidence="7">
    <location>
        <begin position="235"/>
        <end position="255"/>
    </location>
</feature>
<feature type="transmembrane region" description="Helical" evidence="7">
    <location>
        <begin position="35"/>
        <end position="57"/>
    </location>
</feature>
<feature type="transmembrane region" description="Helical" evidence="7">
    <location>
        <begin position="133"/>
        <end position="153"/>
    </location>
</feature>
<keyword evidence="3" id="KW-1003">Cell membrane</keyword>
<comment type="similarity">
    <text evidence="7">Belongs to the binding-protein-dependent transport system permease family.</text>
</comment>
<dbReference type="InterPro" id="IPR035906">
    <property type="entry name" value="MetI-like_sf"/>
</dbReference>
<evidence type="ECO:0000313" key="10">
    <source>
        <dbReference type="Proteomes" id="UP000322530"/>
    </source>
</evidence>
<dbReference type="RefSeq" id="WP_149404672.1">
    <property type="nucleotide sequence ID" value="NZ_BIXY01000164.1"/>
</dbReference>
<dbReference type="PROSITE" id="PS50928">
    <property type="entry name" value="ABC_TM1"/>
    <property type="match status" value="1"/>
</dbReference>
<keyword evidence="4 7" id="KW-0812">Transmembrane</keyword>
<keyword evidence="6 7" id="KW-0472">Membrane</keyword>
<keyword evidence="10" id="KW-1185">Reference proteome</keyword>
<feature type="domain" description="ABC transmembrane type-1" evidence="8">
    <location>
        <begin position="96"/>
        <end position="308"/>
    </location>
</feature>
<dbReference type="PANTHER" id="PTHR30193:SF41">
    <property type="entry name" value="DIACETYLCHITOBIOSE UPTAKE SYSTEM PERMEASE PROTEIN NGCF"/>
    <property type="match status" value="1"/>
</dbReference>
<dbReference type="PANTHER" id="PTHR30193">
    <property type="entry name" value="ABC TRANSPORTER PERMEASE PROTEIN"/>
    <property type="match status" value="1"/>
</dbReference>
<feature type="transmembrane region" description="Helical" evidence="7">
    <location>
        <begin position="95"/>
        <end position="121"/>
    </location>
</feature>
<dbReference type="Pfam" id="PF00528">
    <property type="entry name" value="BPD_transp_1"/>
    <property type="match status" value="1"/>
</dbReference>
<reference evidence="9 10" key="1">
    <citation type="submission" date="2019-01" db="EMBL/GenBank/DDBJ databases">
        <title>Draft genome sequence of Dictyobacter sp. Uno17.</title>
        <authorList>
            <person name="Wang C.M."/>
            <person name="Zheng Y."/>
            <person name="Sakai Y."/>
            <person name="Abe K."/>
            <person name="Yokota A."/>
            <person name="Yabe S."/>
        </authorList>
    </citation>
    <scope>NUCLEOTIDE SEQUENCE [LARGE SCALE GENOMIC DNA]</scope>
    <source>
        <strain evidence="9 10">Uno17</strain>
    </source>
</reference>
<evidence type="ECO:0000256" key="5">
    <source>
        <dbReference type="ARBA" id="ARBA00022989"/>
    </source>
</evidence>
<dbReference type="InterPro" id="IPR000515">
    <property type="entry name" value="MetI-like"/>
</dbReference>
<gene>
    <name evidence="9" type="ORF">KDI_54470</name>
</gene>
<evidence type="ECO:0000256" key="3">
    <source>
        <dbReference type="ARBA" id="ARBA00022475"/>
    </source>
</evidence>
<accession>A0A5A5TLC6</accession>
<comment type="caution">
    <text evidence="9">The sequence shown here is derived from an EMBL/GenBank/DDBJ whole genome shotgun (WGS) entry which is preliminary data.</text>
</comment>
<evidence type="ECO:0000259" key="8">
    <source>
        <dbReference type="PROSITE" id="PS50928"/>
    </source>
</evidence>
<dbReference type="InterPro" id="IPR051393">
    <property type="entry name" value="ABC_transporter_permease"/>
</dbReference>
<keyword evidence="5 7" id="KW-1133">Transmembrane helix</keyword>
<protein>
    <submittedName>
        <fullName evidence="9">Sugar ABC transporter permease</fullName>
    </submittedName>
</protein>
<dbReference type="GO" id="GO:0005886">
    <property type="term" value="C:plasma membrane"/>
    <property type="evidence" value="ECO:0007669"/>
    <property type="project" value="UniProtKB-SubCell"/>
</dbReference>
<keyword evidence="2 7" id="KW-0813">Transport</keyword>
<dbReference type="SUPFAM" id="SSF161098">
    <property type="entry name" value="MetI-like"/>
    <property type="match status" value="1"/>
</dbReference>
<dbReference type="OrthoDB" id="9809173at2"/>
<name>A0A5A5TLC6_9CHLR</name>
<evidence type="ECO:0000256" key="2">
    <source>
        <dbReference type="ARBA" id="ARBA00022448"/>
    </source>
</evidence>
<organism evidence="9 10">
    <name type="scientific">Dictyobacter arantiisoli</name>
    <dbReference type="NCBI Taxonomy" id="2014874"/>
    <lineage>
        <taxon>Bacteria</taxon>
        <taxon>Bacillati</taxon>
        <taxon>Chloroflexota</taxon>
        <taxon>Ktedonobacteria</taxon>
        <taxon>Ktedonobacterales</taxon>
        <taxon>Dictyobacteraceae</taxon>
        <taxon>Dictyobacter</taxon>
    </lineage>
</organism>
<evidence type="ECO:0000256" key="1">
    <source>
        <dbReference type="ARBA" id="ARBA00004651"/>
    </source>
</evidence>
<comment type="subcellular location">
    <subcellularLocation>
        <location evidence="1 7">Cell membrane</location>
        <topology evidence="1 7">Multi-pass membrane protein</topology>
    </subcellularLocation>
</comment>
<dbReference type="EMBL" id="BIXY01000164">
    <property type="protein sequence ID" value="GCF11883.1"/>
    <property type="molecule type" value="Genomic_DNA"/>
</dbReference>
<dbReference type="AlphaFoldDB" id="A0A5A5TLC6"/>
<feature type="transmembrane region" description="Helical" evidence="7">
    <location>
        <begin position="292"/>
        <end position="312"/>
    </location>
</feature>
<dbReference type="GO" id="GO:0055085">
    <property type="term" value="P:transmembrane transport"/>
    <property type="evidence" value="ECO:0007669"/>
    <property type="project" value="InterPro"/>
</dbReference>
<dbReference type="Gene3D" id="1.10.3720.10">
    <property type="entry name" value="MetI-like"/>
    <property type="match status" value="1"/>
</dbReference>
<dbReference type="Proteomes" id="UP000322530">
    <property type="component" value="Unassembled WGS sequence"/>
</dbReference>
<proteinExistence type="inferred from homology"/>
<evidence type="ECO:0000256" key="7">
    <source>
        <dbReference type="RuleBase" id="RU363032"/>
    </source>
</evidence>
<dbReference type="CDD" id="cd06261">
    <property type="entry name" value="TM_PBP2"/>
    <property type="match status" value="1"/>
</dbReference>
<evidence type="ECO:0000313" key="9">
    <source>
        <dbReference type="EMBL" id="GCF11883.1"/>
    </source>
</evidence>
<evidence type="ECO:0000256" key="6">
    <source>
        <dbReference type="ARBA" id="ARBA00023136"/>
    </source>
</evidence>